<name>A0A2C9DBN9_9HYPH</name>
<evidence type="ECO:0000256" key="5">
    <source>
        <dbReference type="SAM" id="MobiDB-lite"/>
    </source>
</evidence>
<dbReference type="KEGG" id="hdi:HDIA_4112"/>
<dbReference type="PANTHER" id="PTHR44591">
    <property type="entry name" value="STRESS RESPONSE REGULATOR PROTEIN 1"/>
    <property type="match status" value="1"/>
</dbReference>
<dbReference type="RefSeq" id="WP_099557875.1">
    <property type="nucleotide sequence ID" value="NZ_LT960614.1"/>
</dbReference>
<protein>
    <submittedName>
        <fullName evidence="7">Osmolarity response regulator</fullName>
    </submittedName>
</protein>
<dbReference type="SMART" id="SM00448">
    <property type="entry name" value="REC"/>
    <property type="match status" value="1"/>
</dbReference>
<keyword evidence="8" id="KW-1185">Reference proteome</keyword>
<evidence type="ECO:0000259" key="6">
    <source>
        <dbReference type="PROSITE" id="PS50110"/>
    </source>
</evidence>
<evidence type="ECO:0000256" key="3">
    <source>
        <dbReference type="ARBA" id="ARBA00023163"/>
    </source>
</evidence>
<dbReference type="Pfam" id="PF00072">
    <property type="entry name" value="Response_reg"/>
    <property type="match status" value="1"/>
</dbReference>
<evidence type="ECO:0000256" key="2">
    <source>
        <dbReference type="ARBA" id="ARBA00023015"/>
    </source>
</evidence>
<dbReference type="InterPro" id="IPR001789">
    <property type="entry name" value="Sig_transdc_resp-reg_receiver"/>
</dbReference>
<keyword evidence="3" id="KW-0804">Transcription</keyword>
<keyword evidence="1 4" id="KW-0597">Phosphoprotein</keyword>
<reference evidence="8" key="1">
    <citation type="submission" date="2017-09" db="EMBL/GenBank/DDBJ databases">
        <title>Genome sequence of Nannocystis excedens DSM 71.</title>
        <authorList>
            <person name="Blom J."/>
        </authorList>
    </citation>
    <scope>NUCLEOTIDE SEQUENCE [LARGE SCALE GENOMIC DNA]</scope>
    <source>
        <strain evidence="8">type strain: E19</strain>
    </source>
</reference>
<dbReference type="GO" id="GO:0000160">
    <property type="term" value="P:phosphorelay signal transduction system"/>
    <property type="evidence" value="ECO:0007669"/>
    <property type="project" value="InterPro"/>
</dbReference>
<dbReference type="InterPro" id="IPR011006">
    <property type="entry name" value="CheY-like_superfamily"/>
</dbReference>
<feature type="modified residue" description="4-aspartylphosphate" evidence="4">
    <location>
        <position position="79"/>
    </location>
</feature>
<sequence>MPLHDIDDATTAPVATQPKEGGDRRVRVLLLDDDDVDARIVRHYLDKIAGFDFDVVHIRSIDEALKAAERDQFDIYITDYWLGKESSVAFIREVGQRDHAPPIIVFSQLDHSDIQEIGFRAGATAFIGKDLLSPDLLGSTIRSVLHDSERRQSLQFRLLENSDREAVTARGVTDWLTALSGRIDRIHTAAVLSKVSLGSNSEDVARFVDDIIAVSADIRQDLYGRVAHLQRAMSANEEAITRVDAAALVADTVRIVKPEAEKRGIRIDYVHPTIPVLVDCDPLSFKSALRLLLVGAIRHGRAIDVLKLRIRIDNGELVICMTEPAEALTVRDEASSARELTLASFVLDDRVSALMLVESMLDHQGGRLTVAQSGSGESAVSLALPIRQAA</sequence>
<dbReference type="OrthoDB" id="8436757at2"/>
<dbReference type="EMBL" id="LT960614">
    <property type="protein sequence ID" value="SON57653.1"/>
    <property type="molecule type" value="Genomic_DNA"/>
</dbReference>
<dbReference type="InterPro" id="IPR050595">
    <property type="entry name" value="Bact_response_regulator"/>
</dbReference>
<dbReference type="PANTHER" id="PTHR44591:SF3">
    <property type="entry name" value="RESPONSE REGULATORY DOMAIN-CONTAINING PROTEIN"/>
    <property type="match status" value="1"/>
</dbReference>
<feature type="domain" description="Response regulatory" evidence="6">
    <location>
        <begin position="27"/>
        <end position="144"/>
    </location>
</feature>
<accession>A0A2C9DBN9</accession>
<evidence type="ECO:0000313" key="7">
    <source>
        <dbReference type="EMBL" id="SON57653.1"/>
    </source>
</evidence>
<dbReference type="Gene3D" id="3.30.565.10">
    <property type="entry name" value="Histidine kinase-like ATPase, C-terminal domain"/>
    <property type="match status" value="1"/>
</dbReference>
<dbReference type="SUPFAM" id="SSF55874">
    <property type="entry name" value="ATPase domain of HSP90 chaperone/DNA topoisomerase II/histidine kinase"/>
    <property type="match status" value="1"/>
</dbReference>
<dbReference type="Gene3D" id="3.40.50.2300">
    <property type="match status" value="1"/>
</dbReference>
<dbReference type="SUPFAM" id="SSF52172">
    <property type="entry name" value="CheY-like"/>
    <property type="match status" value="1"/>
</dbReference>
<evidence type="ECO:0000256" key="4">
    <source>
        <dbReference type="PROSITE-ProRule" id="PRU00169"/>
    </source>
</evidence>
<dbReference type="AlphaFoldDB" id="A0A2C9DBN9"/>
<dbReference type="CDD" id="cd00156">
    <property type="entry name" value="REC"/>
    <property type="match status" value="1"/>
</dbReference>
<organism evidence="7 8">
    <name type="scientific">Hartmannibacter diazotrophicus</name>
    <dbReference type="NCBI Taxonomy" id="1482074"/>
    <lineage>
        <taxon>Bacteria</taxon>
        <taxon>Pseudomonadati</taxon>
        <taxon>Pseudomonadota</taxon>
        <taxon>Alphaproteobacteria</taxon>
        <taxon>Hyphomicrobiales</taxon>
        <taxon>Pleomorphomonadaceae</taxon>
        <taxon>Hartmannibacter</taxon>
    </lineage>
</organism>
<feature type="region of interest" description="Disordered" evidence="5">
    <location>
        <begin position="1"/>
        <end position="20"/>
    </location>
</feature>
<dbReference type="Proteomes" id="UP000223606">
    <property type="component" value="Chromosome 1"/>
</dbReference>
<evidence type="ECO:0000256" key="1">
    <source>
        <dbReference type="ARBA" id="ARBA00022553"/>
    </source>
</evidence>
<dbReference type="PROSITE" id="PS50110">
    <property type="entry name" value="RESPONSE_REGULATORY"/>
    <property type="match status" value="1"/>
</dbReference>
<gene>
    <name evidence="7" type="ORF">HDIA_4112</name>
</gene>
<proteinExistence type="predicted"/>
<dbReference type="InterPro" id="IPR036890">
    <property type="entry name" value="HATPase_C_sf"/>
</dbReference>
<keyword evidence="2" id="KW-0805">Transcription regulation</keyword>
<evidence type="ECO:0000313" key="8">
    <source>
        <dbReference type="Proteomes" id="UP000223606"/>
    </source>
</evidence>